<dbReference type="SUPFAM" id="SSF53448">
    <property type="entry name" value="Nucleotide-diphospho-sugar transferases"/>
    <property type="match status" value="1"/>
</dbReference>
<dbReference type="Proteomes" id="UP000244905">
    <property type="component" value="Unassembled WGS sequence"/>
</dbReference>
<dbReference type="PANTHER" id="PTHR22916:SF51">
    <property type="entry name" value="GLYCOSYLTRANSFERASE EPSH-RELATED"/>
    <property type="match status" value="1"/>
</dbReference>
<organism evidence="4 5">
    <name type="scientific">Duncaniella muris</name>
    <dbReference type="NCBI Taxonomy" id="2094150"/>
    <lineage>
        <taxon>Bacteria</taxon>
        <taxon>Pseudomonadati</taxon>
        <taxon>Bacteroidota</taxon>
        <taxon>Bacteroidia</taxon>
        <taxon>Bacteroidales</taxon>
        <taxon>Muribaculaceae</taxon>
        <taxon>Duncaniella</taxon>
    </lineage>
</organism>
<feature type="domain" description="Glycosyltransferase 2-like" evidence="3">
    <location>
        <begin position="5"/>
        <end position="130"/>
    </location>
</feature>
<dbReference type="RefSeq" id="WP_107032158.1">
    <property type="nucleotide sequence ID" value="NZ_PUEC01000012.1"/>
</dbReference>
<dbReference type="AlphaFoldDB" id="A0A2V1IK77"/>
<dbReference type="GeneID" id="82526008"/>
<name>A0A2V1IK77_9BACT</name>
<proteinExistence type="predicted"/>
<protein>
    <recommendedName>
        <fullName evidence="3">Glycosyltransferase 2-like domain-containing protein</fullName>
    </recommendedName>
</protein>
<evidence type="ECO:0000256" key="2">
    <source>
        <dbReference type="ARBA" id="ARBA00022679"/>
    </source>
</evidence>
<keyword evidence="2" id="KW-0808">Transferase</keyword>
<dbReference type="Pfam" id="PF00535">
    <property type="entry name" value="Glycos_transf_2"/>
    <property type="match status" value="1"/>
</dbReference>
<sequence length="329" mass="38276">MPEVSVIVPVYGVEKYIDKCIKSIIDQSFKSWELILIDDGSPDQSGAICDKYAEKDQRIKVIHSENNGVSHARNIGLDNAKGRYVVFVDSDDWVDPSYLQNLIERSSADDTVVYGNVINDYSDQRNSVVSFSYEDGQNINLDNDVDLIVKYRLPENGFPIAKLFSREIIEQYKLRFDETLSYHEDHLFVLNYLRYVKSVRLSDSPDYHYEHRNGVSSLSKRRHPADKLINASEKLLTAIEQGNNRWKIVDKRYLARLYTFLGLNQLMLALKNATAENICSVGIAMRRYKSLFKNYYTPNHRVYRVIPIFISLYGEYLMKPILQWKEKRS</sequence>
<dbReference type="InterPro" id="IPR029044">
    <property type="entry name" value="Nucleotide-diphossugar_trans"/>
</dbReference>
<evidence type="ECO:0000313" key="4">
    <source>
        <dbReference type="EMBL" id="PWB02501.1"/>
    </source>
</evidence>
<comment type="caution">
    <text evidence="4">The sequence shown here is derived from an EMBL/GenBank/DDBJ whole genome shotgun (WGS) entry which is preliminary data.</text>
</comment>
<gene>
    <name evidence="4" type="ORF">C5O23_06580</name>
</gene>
<dbReference type="Gene3D" id="3.90.550.10">
    <property type="entry name" value="Spore Coat Polysaccharide Biosynthesis Protein SpsA, Chain A"/>
    <property type="match status" value="1"/>
</dbReference>
<dbReference type="GO" id="GO:0016758">
    <property type="term" value="F:hexosyltransferase activity"/>
    <property type="evidence" value="ECO:0007669"/>
    <property type="project" value="UniProtKB-ARBA"/>
</dbReference>
<dbReference type="EMBL" id="PUEC01000012">
    <property type="protein sequence ID" value="PWB02501.1"/>
    <property type="molecule type" value="Genomic_DNA"/>
</dbReference>
<keyword evidence="1" id="KW-0328">Glycosyltransferase</keyword>
<dbReference type="InterPro" id="IPR001173">
    <property type="entry name" value="Glyco_trans_2-like"/>
</dbReference>
<evidence type="ECO:0000313" key="5">
    <source>
        <dbReference type="Proteomes" id="UP000244905"/>
    </source>
</evidence>
<evidence type="ECO:0000259" key="3">
    <source>
        <dbReference type="Pfam" id="PF00535"/>
    </source>
</evidence>
<evidence type="ECO:0000256" key="1">
    <source>
        <dbReference type="ARBA" id="ARBA00022676"/>
    </source>
</evidence>
<keyword evidence="5" id="KW-1185">Reference proteome</keyword>
<accession>A0A2V1IK77</accession>
<reference evidence="5" key="1">
    <citation type="submission" date="2018-02" db="EMBL/GenBank/DDBJ databases">
        <authorList>
            <person name="Clavel T."/>
            <person name="Strowig T."/>
        </authorList>
    </citation>
    <scope>NUCLEOTIDE SEQUENCE [LARGE SCALE GENOMIC DNA]</scope>
    <source>
        <strain evidence="5">DSM 103720</strain>
    </source>
</reference>
<dbReference type="CDD" id="cd00761">
    <property type="entry name" value="Glyco_tranf_GTA_type"/>
    <property type="match status" value="1"/>
</dbReference>
<dbReference type="PANTHER" id="PTHR22916">
    <property type="entry name" value="GLYCOSYLTRANSFERASE"/>
    <property type="match status" value="1"/>
</dbReference>